<accession>A0ABP8F3P2</accession>
<evidence type="ECO:0000313" key="3">
    <source>
        <dbReference type="EMBL" id="GAA4294298.1"/>
    </source>
</evidence>
<comment type="caution">
    <text evidence="3">The sequence shown here is derived from an EMBL/GenBank/DDBJ whole genome shotgun (WGS) entry which is preliminary data.</text>
</comment>
<dbReference type="EMBL" id="BAABGF010000051">
    <property type="protein sequence ID" value="GAA4294298.1"/>
    <property type="molecule type" value="Genomic_DNA"/>
</dbReference>
<comment type="similarity">
    <text evidence="1">Belongs to the short-chain dehydrogenases/reductases (SDR) family.</text>
</comment>
<gene>
    <name evidence="3" type="ORF">GCM10023161_43490</name>
</gene>
<dbReference type="PRINTS" id="PR00080">
    <property type="entry name" value="SDRFAMILY"/>
</dbReference>
<evidence type="ECO:0000313" key="4">
    <source>
        <dbReference type="Proteomes" id="UP001501417"/>
    </source>
</evidence>
<protein>
    <submittedName>
        <fullName evidence="3">Glucose 1-dehydrogenase</fullName>
    </submittedName>
</protein>
<dbReference type="NCBIfam" id="NF005559">
    <property type="entry name" value="PRK07231.1"/>
    <property type="match status" value="1"/>
</dbReference>
<proteinExistence type="inferred from homology"/>
<dbReference type="PROSITE" id="PS00061">
    <property type="entry name" value="ADH_SHORT"/>
    <property type="match status" value="1"/>
</dbReference>
<keyword evidence="2" id="KW-0560">Oxidoreductase</keyword>
<dbReference type="Proteomes" id="UP001501417">
    <property type="component" value="Unassembled WGS sequence"/>
</dbReference>
<keyword evidence="4" id="KW-1185">Reference proteome</keyword>
<sequence>MGTRAKDKVALISGGARGQGAAEARCLAAEGSRVVIGDLRHDEGKALAEEIGDACRFVELDVTDAASWDEAIDVANSAFGGLDVLVNNAGIAGFTPIINGDINEYKKVIDVNQLGVYLGMRAVAPVMKKRGGSIINISSIDGLIGMPFVAAYVASKFAVRGMTKVAAIELARYGIRVNSVHPGYIDTAMVREPMGDELAESLAKGVPLRRLGMPDEIAELVLYLASDASAYCTGSEFVIDGGVTAGHAPPGVG</sequence>
<evidence type="ECO:0000256" key="1">
    <source>
        <dbReference type="ARBA" id="ARBA00006484"/>
    </source>
</evidence>
<dbReference type="InterPro" id="IPR020904">
    <property type="entry name" value="Sc_DH/Rdtase_CS"/>
</dbReference>
<dbReference type="Gene3D" id="3.40.50.720">
    <property type="entry name" value="NAD(P)-binding Rossmann-like Domain"/>
    <property type="match status" value="1"/>
</dbReference>
<dbReference type="InterPro" id="IPR002347">
    <property type="entry name" value="SDR_fam"/>
</dbReference>
<organism evidence="3 4">
    <name type="scientific">Mycobacterium paraffinicum</name>
    <dbReference type="NCBI Taxonomy" id="53378"/>
    <lineage>
        <taxon>Bacteria</taxon>
        <taxon>Bacillati</taxon>
        <taxon>Actinomycetota</taxon>
        <taxon>Actinomycetes</taxon>
        <taxon>Mycobacteriales</taxon>
        <taxon>Mycobacteriaceae</taxon>
        <taxon>Mycobacterium</taxon>
    </lineage>
</organism>
<evidence type="ECO:0000256" key="2">
    <source>
        <dbReference type="ARBA" id="ARBA00023002"/>
    </source>
</evidence>
<dbReference type="RefSeq" id="WP_264047241.1">
    <property type="nucleotide sequence ID" value="NZ_BAABGF010000051.1"/>
</dbReference>
<reference evidence="4" key="1">
    <citation type="journal article" date="2019" name="Int. J. Syst. Evol. Microbiol.">
        <title>The Global Catalogue of Microorganisms (GCM) 10K type strain sequencing project: providing services to taxonomists for standard genome sequencing and annotation.</title>
        <authorList>
            <consortium name="The Broad Institute Genomics Platform"/>
            <consortium name="The Broad Institute Genome Sequencing Center for Infectious Disease"/>
            <person name="Wu L."/>
            <person name="Ma J."/>
        </authorList>
    </citation>
    <scope>NUCLEOTIDE SEQUENCE [LARGE SCALE GENOMIC DNA]</scope>
    <source>
        <strain evidence="4">JCM 17782</strain>
    </source>
</reference>
<dbReference type="PRINTS" id="PR00081">
    <property type="entry name" value="GDHRDH"/>
</dbReference>
<dbReference type="Pfam" id="PF13561">
    <property type="entry name" value="adh_short_C2"/>
    <property type="match status" value="1"/>
</dbReference>
<dbReference type="PANTHER" id="PTHR42760:SF133">
    <property type="entry name" value="3-OXOACYL-[ACYL-CARRIER-PROTEIN] REDUCTASE"/>
    <property type="match status" value="1"/>
</dbReference>
<dbReference type="SUPFAM" id="SSF51735">
    <property type="entry name" value="NAD(P)-binding Rossmann-fold domains"/>
    <property type="match status" value="1"/>
</dbReference>
<dbReference type="InterPro" id="IPR036291">
    <property type="entry name" value="NAD(P)-bd_dom_sf"/>
</dbReference>
<dbReference type="PANTHER" id="PTHR42760">
    <property type="entry name" value="SHORT-CHAIN DEHYDROGENASES/REDUCTASES FAMILY MEMBER"/>
    <property type="match status" value="1"/>
</dbReference>
<name>A0ABP8F3P2_9MYCO</name>